<dbReference type="Proteomes" id="UP000321555">
    <property type="component" value="Chromosome"/>
</dbReference>
<dbReference type="KEGG" id="bda:FSZ17_22435"/>
<dbReference type="RefSeq" id="WP_057772662.1">
    <property type="nucleotide sequence ID" value="NZ_CP042593.1"/>
</dbReference>
<accession>A0A5B8ZDB5</accession>
<keyword evidence="2" id="KW-1185">Reference proteome</keyword>
<gene>
    <name evidence="1" type="ORF">FSZ17_22435</name>
</gene>
<evidence type="ECO:0000313" key="1">
    <source>
        <dbReference type="EMBL" id="QED49809.1"/>
    </source>
</evidence>
<reference evidence="2" key="1">
    <citation type="submission" date="2019-08" db="EMBL/GenBank/DDBJ databases">
        <authorList>
            <person name="Zheng X."/>
        </authorList>
    </citation>
    <scope>NUCLEOTIDE SEQUENCE [LARGE SCALE GENOMIC DNA]</scope>
    <source>
        <strain evidence="2">FJAT-25496</strain>
    </source>
</reference>
<proteinExistence type="predicted"/>
<name>A0A5B8ZDB5_CYTDA</name>
<evidence type="ECO:0000313" key="2">
    <source>
        <dbReference type="Proteomes" id="UP000321555"/>
    </source>
</evidence>
<protein>
    <submittedName>
        <fullName evidence="1">Uncharacterized protein</fullName>
    </submittedName>
</protein>
<organism evidence="1 2">
    <name type="scientific">Cytobacillus dafuensis</name>
    <name type="common">Bacillus dafuensis</name>
    <dbReference type="NCBI Taxonomy" id="1742359"/>
    <lineage>
        <taxon>Bacteria</taxon>
        <taxon>Bacillati</taxon>
        <taxon>Bacillota</taxon>
        <taxon>Bacilli</taxon>
        <taxon>Bacillales</taxon>
        <taxon>Bacillaceae</taxon>
        <taxon>Cytobacillus</taxon>
    </lineage>
</organism>
<dbReference type="EMBL" id="CP042593">
    <property type="protein sequence ID" value="QED49809.1"/>
    <property type="molecule type" value="Genomic_DNA"/>
</dbReference>
<dbReference type="OrthoDB" id="2942189at2"/>
<sequence>MWYLLIFCIVLLGIGVIVDWWNKKNGIRNFDPNENEKHVSEMEKAYVESYMHNMKNDHSNGPF</sequence>
<dbReference type="STRING" id="1742359.GCA_001439625_03019"/>
<dbReference type="AlphaFoldDB" id="A0A5B8ZDB5"/>